<dbReference type="GO" id="GO:0016746">
    <property type="term" value="F:acyltransferase activity"/>
    <property type="evidence" value="ECO:0007669"/>
    <property type="project" value="UniProtKB-KW"/>
</dbReference>
<dbReference type="OrthoDB" id="6269570at2"/>
<keyword evidence="1" id="KW-1133">Transmembrane helix</keyword>
<dbReference type="AlphaFoldDB" id="A0A4V5NNM6"/>
<keyword evidence="1" id="KW-0472">Membrane</keyword>
<keyword evidence="1" id="KW-0812">Transmembrane</keyword>
<dbReference type="Proteomes" id="UP000305471">
    <property type="component" value="Unassembled WGS sequence"/>
</dbReference>
<protein>
    <submittedName>
        <fullName evidence="2">Acyltransferase</fullName>
    </submittedName>
</protein>
<comment type="caution">
    <text evidence="2">The sequence shown here is derived from an EMBL/GenBank/DDBJ whole genome shotgun (WGS) entry which is preliminary data.</text>
</comment>
<organism evidence="2 3">
    <name type="scientific">Alteromonas portus</name>
    <dbReference type="NCBI Taxonomy" id="2565549"/>
    <lineage>
        <taxon>Bacteria</taxon>
        <taxon>Pseudomonadati</taxon>
        <taxon>Pseudomonadota</taxon>
        <taxon>Gammaproteobacteria</taxon>
        <taxon>Alteromonadales</taxon>
        <taxon>Alteromonadaceae</taxon>
        <taxon>Alteromonas/Salinimonas group</taxon>
        <taxon>Alteromonas</taxon>
    </lineage>
</organism>
<dbReference type="EMBL" id="SWCO01000002">
    <property type="protein sequence ID" value="TKB04416.1"/>
    <property type="molecule type" value="Genomic_DNA"/>
</dbReference>
<name>A0A4V5NNM6_9ALTE</name>
<evidence type="ECO:0000313" key="3">
    <source>
        <dbReference type="Proteomes" id="UP000305471"/>
    </source>
</evidence>
<dbReference type="RefSeq" id="WP_136781418.1">
    <property type="nucleotide sequence ID" value="NZ_SWCO01000002.1"/>
</dbReference>
<keyword evidence="2" id="KW-0012">Acyltransferase</keyword>
<evidence type="ECO:0000313" key="2">
    <source>
        <dbReference type="EMBL" id="TKB04416.1"/>
    </source>
</evidence>
<keyword evidence="3" id="KW-1185">Reference proteome</keyword>
<reference evidence="2 3" key="1">
    <citation type="submission" date="2019-04" db="EMBL/GenBank/DDBJ databases">
        <title>Alteromonas portus sp. nov., an alginate lyase-excreting marine bacterium.</title>
        <authorList>
            <person name="Huang H."/>
            <person name="Mo K."/>
            <person name="Bao S."/>
        </authorList>
    </citation>
    <scope>NUCLEOTIDE SEQUENCE [LARGE SCALE GENOMIC DNA]</scope>
    <source>
        <strain evidence="2 3">HB161718</strain>
    </source>
</reference>
<feature type="transmembrane region" description="Helical" evidence="1">
    <location>
        <begin position="94"/>
        <end position="115"/>
    </location>
</feature>
<feature type="transmembrane region" description="Helical" evidence="1">
    <location>
        <begin position="61"/>
        <end position="82"/>
    </location>
</feature>
<sequence length="149" mass="16568">MKSKLSLAQYVKKRNGVPLGASGSMTNMLSRSFGAASFPIFWHYWNPIWGYYLSRNVMRPLASFLPVSLATFLTFLVSGALHDLAVSIVELKTTIFFTPWFGLMGLIVVVSKAAGISYGHVSWPLRAIFNVSFSIVSLGLTYFLEKLYA</sequence>
<feature type="transmembrane region" description="Helical" evidence="1">
    <location>
        <begin position="127"/>
        <end position="144"/>
    </location>
</feature>
<proteinExistence type="predicted"/>
<evidence type="ECO:0000256" key="1">
    <source>
        <dbReference type="SAM" id="Phobius"/>
    </source>
</evidence>
<keyword evidence="2" id="KW-0808">Transferase</keyword>
<accession>A0A4V5NNM6</accession>
<gene>
    <name evidence="2" type="ORF">E5672_06345</name>
</gene>